<accession>A0A4C1VIW9</accession>
<dbReference type="EMBL" id="BGZK01000351">
    <property type="protein sequence ID" value="GBP38543.1"/>
    <property type="molecule type" value="Genomic_DNA"/>
</dbReference>
<dbReference type="Proteomes" id="UP000299102">
    <property type="component" value="Unassembled WGS sequence"/>
</dbReference>
<evidence type="ECO:0000313" key="4">
    <source>
        <dbReference type="Proteomes" id="UP000299102"/>
    </source>
</evidence>
<organism evidence="3 4">
    <name type="scientific">Eumeta variegata</name>
    <name type="common">Bagworm moth</name>
    <name type="synonym">Eumeta japonica</name>
    <dbReference type="NCBI Taxonomy" id="151549"/>
    <lineage>
        <taxon>Eukaryota</taxon>
        <taxon>Metazoa</taxon>
        <taxon>Ecdysozoa</taxon>
        <taxon>Arthropoda</taxon>
        <taxon>Hexapoda</taxon>
        <taxon>Insecta</taxon>
        <taxon>Pterygota</taxon>
        <taxon>Neoptera</taxon>
        <taxon>Endopterygota</taxon>
        <taxon>Lepidoptera</taxon>
        <taxon>Glossata</taxon>
        <taxon>Ditrysia</taxon>
        <taxon>Tineoidea</taxon>
        <taxon>Psychidae</taxon>
        <taxon>Oiketicinae</taxon>
        <taxon>Eumeta</taxon>
    </lineage>
</organism>
<feature type="compositionally biased region" description="Basic and acidic residues" evidence="1">
    <location>
        <begin position="190"/>
        <end position="206"/>
    </location>
</feature>
<keyword evidence="2" id="KW-0472">Membrane</keyword>
<keyword evidence="4" id="KW-1185">Reference proteome</keyword>
<feature type="region of interest" description="Disordered" evidence="1">
    <location>
        <begin position="1"/>
        <end position="23"/>
    </location>
</feature>
<sequence length="206" mass="23793">MSTKPARARGRGGGRAGARQDRTERNEHYRIQLNIKYLWFARVCPSACEARVCESVPKASGIEPFGRYVALKFTNKHKIPAKNNTLPWQSGKKVDTHFFDHTILVVQVLLLNLEPYDAVCIRRCVLQKDRSSTKLHLRLKIPNFVVLYLFQLYFLFMFTFFIVLGLACLVALLWYQRRHGLDPASSATEPFREDTPLSRRPHPDAF</sequence>
<reference evidence="3 4" key="1">
    <citation type="journal article" date="2019" name="Commun. Biol.">
        <title>The bagworm genome reveals a unique fibroin gene that provides high tensile strength.</title>
        <authorList>
            <person name="Kono N."/>
            <person name="Nakamura H."/>
            <person name="Ohtoshi R."/>
            <person name="Tomita M."/>
            <person name="Numata K."/>
            <person name="Arakawa K."/>
        </authorList>
    </citation>
    <scope>NUCLEOTIDE SEQUENCE [LARGE SCALE GENOMIC DNA]</scope>
</reference>
<comment type="caution">
    <text evidence="3">The sequence shown here is derived from an EMBL/GenBank/DDBJ whole genome shotgun (WGS) entry which is preliminary data.</text>
</comment>
<proteinExistence type="predicted"/>
<evidence type="ECO:0000313" key="3">
    <source>
        <dbReference type="EMBL" id="GBP38543.1"/>
    </source>
</evidence>
<evidence type="ECO:0000256" key="1">
    <source>
        <dbReference type="SAM" id="MobiDB-lite"/>
    </source>
</evidence>
<dbReference type="AlphaFoldDB" id="A0A4C1VIW9"/>
<gene>
    <name evidence="3" type="ORF">EVAR_96145_1</name>
</gene>
<evidence type="ECO:0000256" key="2">
    <source>
        <dbReference type="SAM" id="Phobius"/>
    </source>
</evidence>
<name>A0A4C1VIW9_EUMVA</name>
<keyword evidence="2" id="KW-1133">Transmembrane helix</keyword>
<feature type="transmembrane region" description="Helical" evidence="2">
    <location>
        <begin position="144"/>
        <end position="175"/>
    </location>
</feature>
<feature type="compositionally biased region" description="Basic residues" evidence="1">
    <location>
        <begin position="1"/>
        <end position="12"/>
    </location>
</feature>
<keyword evidence="2" id="KW-0812">Transmembrane</keyword>
<protein>
    <submittedName>
        <fullName evidence="3">Uncharacterized protein</fullName>
    </submittedName>
</protein>
<feature type="region of interest" description="Disordered" evidence="1">
    <location>
        <begin position="183"/>
        <end position="206"/>
    </location>
</feature>